<evidence type="ECO:0000256" key="3">
    <source>
        <dbReference type="ARBA" id="ARBA00008919"/>
    </source>
</evidence>
<feature type="domain" description="Fucosyltransferase N-terminal" evidence="13">
    <location>
        <begin position="4"/>
        <end position="57"/>
    </location>
</feature>
<keyword evidence="5 11" id="KW-0808">Transferase</keyword>
<dbReference type="InterPro" id="IPR038577">
    <property type="entry name" value="GT10-like_C_sf"/>
</dbReference>
<dbReference type="PhylomeDB" id="A7S0L8"/>
<dbReference type="EMBL" id="DS469561">
    <property type="protein sequence ID" value="EDO42695.1"/>
    <property type="molecule type" value="Genomic_DNA"/>
</dbReference>
<dbReference type="InterPro" id="IPR031481">
    <property type="entry name" value="Glyco_tran_10_N"/>
</dbReference>
<keyword evidence="15" id="KW-1185">Reference proteome</keyword>
<dbReference type="FunCoup" id="A7S0L8">
    <property type="interactions" value="19"/>
</dbReference>
<accession>A7S0L8</accession>
<keyword evidence="11" id="KW-0333">Golgi apparatus</keyword>
<evidence type="ECO:0000313" key="15">
    <source>
        <dbReference type="Proteomes" id="UP000001593"/>
    </source>
</evidence>
<dbReference type="FunFam" id="3.40.50.11660:FF:000006">
    <property type="entry name" value="Alpha-(1,3)-fucosyltransferase C"/>
    <property type="match status" value="1"/>
</dbReference>
<gene>
    <name evidence="14" type="ORF">NEMVEDRAFT_v1g164969</name>
</gene>
<dbReference type="EC" id="2.4.1.-" evidence="11"/>
<dbReference type="InterPro" id="IPR055270">
    <property type="entry name" value="Glyco_tran_10_C"/>
</dbReference>
<dbReference type="GO" id="GO:0046920">
    <property type="term" value="F:alpha-(1-&gt;3)-fucosyltransferase activity"/>
    <property type="evidence" value="ECO:0000318"/>
    <property type="project" value="GO_Central"/>
</dbReference>
<evidence type="ECO:0000256" key="6">
    <source>
        <dbReference type="ARBA" id="ARBA00022692"/>
    </source>
</evidence>
<organism evidence="14 15">
    <name type="scientific">Nematostella vectensis</name>
    <name type="common">Starlet sea anemone</name>
    <dbReference type="NCBI Taxonomy" id="45351"/>
    <lineage>
        <taxon>Eukaryota</taxon>
        <taxon>Metazoa</taxon>
        <taxon>Cnidaria</taxon>
        <taxon>Anthozoa</taxon>
        <taxon>Hexacorallia</taxon>
        <taxon>Actiniaria</taxon>
        <taxon>Edwardsiidae</taxon>
        <taxon>Nematostella</taxon>
    </lineage>
</organism>
<dbReference type="OMA" id="FHVRNMN"/>
<dbReference type="Pfam" id="PF17039">
    <property type="entry name" value="Glyco_tran_10_N"/>
    <property type="match status" value="1"/>
</dbReference>
<dbReference type="OrthoDB" id="427096at2759"/>
<evidence type="ECO:0000256" key="11">
    <source>
        <dbReference type="RuleBase" id="RU003832"/>
    </source>
</evidence>
<evidence type="ECO:0000259" key="12">
    <source>
        <dbReference type="Pfam" id="PF00852"/>
    </source>
</evidence>
<dbReference type="GO" id="GO:0032580">
    <property type="term" value="C:Golgi cisterna membrane"/>
    <property type="evidence" value="ECO:0007669"/>
    <property type="project" value="UniProtKB-SubCell"/>
</dbReference>
<dbReference type="Gene3D" id="3.40.50.11660">
    <property type="entry name" value="Glycosyl transferase family 10, C-terminal domain"/>
    <property type="match status" value="1"/>
</dbReference>
<dbReference type="InterPro" id="IPR001503">
    <property type="entry name" value="Glyco_trans_10"/>
</dbReference>
<proteinExistence type="inferred from homology"/>
<evidence type="ECO:0000256" key="5">
    <source>
        <dbReference type="ARBA" id="ARBA00022679"/>
    </source>
</evidence>
<evidence type="ECO:0000256" key="7">
    <source>
        <dbReference type="ARBA" id="ARBA00022968"/>
    </source>
</evidence>
<keyword evidence="8" id="KW-1133">Transmembrane helix</keyword>
<evidence type="ECO:0000313" key="14">
    <source>
        <dbReference type="EMBL" id="EDO42695.1"/>
    </source>
</evidence>
<dbReference type="HOGENOM" id="CLU_032075_2_0_1"/>
<evidence type="ECO:0000256" key="9">
    <source>
        <dbReference type="ARBA" id="ARBA00023136"/>
    </source>
</evidence>
<evidence type="ECO:0000256" key="1">
    <source>
        <dbReference type="ARBA" id="ARBA00004167"/>
    </source>
</evidence>
<sequence>MHLKSQRVPNRTRSNGDQIWFYYIMETPLHLLIKPLKNIFNWTMSYRRDSEIFVPYGRYAPLEAGDMVTPVDISYKDMLVAWMVSNCHSSERNNYVFELRKYVTVNIYGYCGTYTCPKSRSCGEQLRRYKFYLALENKNCKDYITEKYWENALANGVVPIVMGGAEYWDPHLAVPNSYIDVRDFESPKALAEYLVYLDNNLQAYMKYFQWRNNYKLVATRRACIMCQQLRDRGLYDPPRVITDMTQKLPKSDCNQLNLLNTTARPVVTYSSNDALEWMTHQSELPGNIIDVSEVNNSIVTVID</sequence>
<dbReference type="UniPathway" id="UPA00378"/>
<dbReference type="AlphaFoldDB" id="A7S0L8"/>
<dbReference type="InParanoid" id="A7S0L8"/>
<keyword evidence="10" id="KW-0325">Glycoprotein</keyword>
<evidence type="ECO:0000256" key="4">
    <source>
        <dbReference type="ARBA" id="ARBA00022676"/>
    </source>
</evidence>
<protein>
    <recommendedName>
        <fullName evidence="11">Fucosyltransferase</fullName>
        <ecNumber evidence="11">2.4.1.-</ecNumber>
    </recommendedName>
</protein>
<keyword evidence="9" id="KW-0472">Membrane</keyword>
<feature type="domain" description="Fucosyltransferase C-terminal" evidence="12">
    <location>
        <begin position="74"/>
        <end position="233"/>
    </location>
</feature>
<keyword evidence="7" id="KW-0735">Signal-anchor</keyword>
<dbReference type="PANTHER" id="PTHR11929:SF145">
    <property type="entry name" value="ALPHA-(1,3)-FUCOSYLTRANSFERASE FUT-1"/>
    <property type="match status" value="1"/>
</dbReference>
<reference evidence="14 15" key="1">
    <citation type="journal article" date="2007" name="Science">
        <title>Sea anemone genome reveals ancestral eumetazoan gene repertoire and genomic organization.</title>
        <authorList>
            <person name="Putnam N.H."/>
            <person name="Srivastava M."/>
            <person name="Hellsten U."/>
            <person name="Dirks B."/>
            <person name="Chapman J."/>
            <person name="Salamov A."/>
            <person name="Terry A."/>
            <person name="Shapiro H."/>
            <person name="Lindquist E."/>
            <person name="Kapitonov V.V."/>
            <person name="Jurka J."/>
            <person name="Genikhovich G."/>
            <person name="Grigoriev I.V."/>
            <person name="Lucas S.M."/>
            <person name="Steele R.E."/>
            <person name="Finnerty J.R."/>
            <person name="Technau U."/>
            <person name="Martindale M.Q."/>
            <person name="Rokhsar D.S."/>
        </authorList>
    </citation>
    <scope>NUCLEOTIDE SEQUENCE [LARGE SCALE GENOMIC DNA]</scope>
    <source>
        <strain evidence="15">CH2 X CH6</strain>
    </source>
</reference>
<comment type="pathway">
    <text evidence="2">Protein modification; protein glycosylation.</text>
</comment>
<feature type="non-terminal residue" evidence="14">
    <location>
        <position position="303"/>
    </location>
</feature>
<dbReference type="STRING" id="45351.A7S0L8"/>
<evidence type="ECO:0000259" key="13">
    <source>
        <dbReference type="Pfam" id="PF17039"/>
    </source>
</evidence>
<dbReference type="SUPFAM" id="SSF53756">
    <property type="entry name" value="UDP-Glycosyltransferase/glycogen phosphorylase"/>
    <property type="match status" value="1"/>
</dbReference>
<evidence type="ECO:0000256" key="2">
    <source>
        <dbReference type="ARBA" id="ARBA00004922"/>
    </source>
</evidence>
<dbReference type="KEGG" id="nve:5514645"/>
<dbReference type="eggNOG" id="KOG2619">
    <property type="taxonomic scope" value="Eukaryota"/>
</dbReference>
<dbReference type="Proteomes" id="UP000001593">
    <property type="component" value="Unassembled WGS sequence"/>
</dbReference>
<keyword evidence="4 11" id="KW-0328">Glycosyltransferase</keyword>
<dbReference type="Pfam" id="PF00852">
    <property type="entry name" value="Glyco_transf_10"/>
    <property type="match status" value="1"/>
</dbReference>
<comment type="subcellular location">
    <subcellularLocation>
        <location evidence="11">Golgi apparatus</location>
        <location evidence="11">Golgi stack membrane</location>
        <topology evidence="11">Single-pass type II membrane protein</topology>
    </subcellularLocation>
    <subcellularLocation>
        <location evidence="1">Membrane</location>
        <topology evidence="1">Single-pass membrane protein</topology>
    </subcellularLocation>
</comment>
<keyword evidence="6 11" id="KW-0812">Transmembrane</keyword>
<dbReference type="PANTHER" id="PTHR11929">
    <property type="entry name" value="ALPHA- 1,3 -FUCOSYLTRANSFERASE"/>
    <property type="match status" value="1"/>
</dbReference>
<comment type="similarity">
    <text evidence="3 11">Belongs to the glycosyltransferase 10 family.</text>
</comment>
<evidence type="ECO:0000256" key="10">
    <source>
        <dbReference type="ARBA" id="ARBA00023180"/>
    </source>
</evidence>
<name>A7S0L8_NEMVE</name>
<evidence type="ECO:0000256" key="8">
    <source>
        <dbReference type="ARBA" id="ARBA00022989"/>
    </source>
</evidence>